<evidence type="ECO:0000256" key="2">
    <source>
        <dbReference type="ARBA" id="ARBA00022801"/>
    </source>
</evidence>
<proteinExistence type="predicted"/>
<keyword evidence="2" id="KW-0378">Hydrolase</keyword>
<dbReference type="PANTHER" id="PTHR43808">
    <property type="entry name" value="ACETYLORNITHINE DEACETYLASE"/>
    <property type="match status" value="1"/>
</dbReference>
<reference evidence="6" key="1">
    <citation type="submission" date="2017-02" db="EMBL/GenBank/DDBJ databases">
        <authorList>
            <person name="Varghese N."/>
            <person name="Submissions S."/>
        </authorList>
    </citation>
    <scope>NUCLEOTIDE SEQUENCE [LARGE SCALE GENOMIC DNA]</scope>
    <source>
        <strain evidence="6">DSM 22385</strain>
    </source>
</reference>
<dbReference type="InterPro" id="IPR002933">
    <property type="entry name" value="Peptidase_M20"/>
</dbReference>
<feature type="signal peptide" evidence="3">
    <location>
        <begin position="1"/>
        <end position="20"/>
    </location>
</feature>
<dbReference type="Pfam" id="PF07687">
    <property type="entry name" value="M20_dimer"/>
    <property type="match status" value="1"/>
</dbReference>
<evidence type="ECO:0000313" key="5">
    <source>
        <dbReference type="EMBL" id="SKB75713.1"/>
    </source>
</evidence>
<dbReference type="Pfam" id="PF01546">
    <property type="entry name" value="Peptidase_M20"/>
    <property type="match status" value="1"/>
</dbReference>
<keyword evidence="5" id="KW-0645">Protease</keyword>
<sequence>MEKSIKLLILLCFIASSTMAQLNSDEKKIVEFINAHLKDSEQLLIESVNVNSGTLNVEGVKKVGAIYRKELDKIGFTTEWVVLPDSLRRAGHLVATVKGNQGKKLFLIGHLDTVFELDMAFAPYTKLNDSTATGQGVNDMKGGNVVMIGALRALSELGLLKNTQIVAYFTGDEESSGSPHHVARQDFIERAKTTDIALGFEGAQGLHTVAVARRGIGGWVLNVEAKTGHSAGVFSEGAGYGAIYEAARIINEFRTQLANEKYLTFNPGLISGGSEIKVDRAAAKLEAVGKTNIISPAAYAAGDLRYISEAQRESAREKMRSIVAQSLNGTKSRISFSDGLPAMEPTEGNYRLVKFLDDVTRDMGLGETVAGDPGSRGAGDISDIAKYVDSLDGMGASGSGSHKPGETINLKEFPYLIQRAAIMIYRLTRQGATVN</sequence>
<evidence type="ECO:0000256" key="3">
    <source>
        <dbReference type="SAM" id="SignalP"/>
    </source>
</evidence>
<dbReference type="GO" id="GO:0004180">
    <property type="term" value="F:carboxypeptidase activity"/>
    <property type="evidence" value="ECO:0007669"/>
    <property type="project" value="UniProtKB-KW"/>
</dbReference>
<dbReference type="OrthoDB" id="9783294at2"/>
<dbReference type="SUPFAM" id="SSF55031">
    <property type="entry name" value="Bacterial exopeptidase dimerisation domain"/>
    <property type="match status" value="1"/>
</dbReference>
<organism evidence="5 6">
    <name type="scientific">Daejeonella lutea</name>
    <dbReference type="NCBI Taxonomy" id="572036"/>
    <lineage>
        <taxon>Bacteria</taxon>
        <taxon>Pseudomonadati</taxon>
        <taxon>Bacteroidota</taxon>
        <taxon>Sphingobacteriia</taxon>
        <taxon>Sphingobacteriales</taxon>
        <taxon>Sphingobacteriaceae</taxon>
        <taxon>Daejeonella</taxon>
    </lineage>
</organism>
<evidence type="ECO:0000256" key="1">
    <source>
        <dbReference type="ARBA" id="ARBA00022723"/>
    </source>
</evidence>
<keyword evidence="3" id="KW-0732">Signal</keyword>
<feature type="domain" description="Peptidase M20 dimerisation" evidence="4">
    <location>
        <begin position="211"/>
        <end position="326"/>
    </location>
</feature>
<dbReference type="PANTHER" id="PTHR43808:SF32">
    <property type="entry name" value="ARGE_DAPE-RELATED DEACYLASE"/>
    <property type="match status" value="1"/>
</dbReference>
<dbReference type="InterPro" id="IPR011650">
    <property type="entry name" value="Peptidase_M20_dimer"/>
</dbReference>
<gene>
    <name evidence="5" type="ORF">SAMN05661099_2641</name>
</gene>
<evidence type="ECO:0000313" key="6">
    <source>
        <dbReference type="Proteomes" id="UP000189981"/>
    </source>
</evidence>
<dbReference type="Gene3D" id="3.40.630.10">
    <property type="entry name" value="Zn peptidases"/>
    <property type="match status" value="1"/>
</dbReference>
<dbReference type="GO" id="GO:0046872">
    <property type="term" value="F:metal ion binding"/>
    <property type="evidence" value="ECO:0007669"/>
    <property type="project" value="UniProtKB-KW"/>
</dbReference>
<dbReference type="SUPFAM" id="SSF53187">
    <property type="entry name" value="Zn-dependent exopeptidases"/>
    <property type="match status" value="1"/>
</dbReference>
<name>A0A1T5DWB0_9SPHI</name>
<dbReference type="EMBL" id="FUYR01000002">
    <property type="protein sequence ID" value="SKB75713.1"/>
    <property type="molecule type" value="Genomic_DNA"/>
</dbReference>
<dbReference type="InterPro" id="IPR050072">
    <property type="entry name" value="Peptidase_M20A"/>
</dbReference>
<dbReference type="RefSeq" id="WP_079703127.1">
    <property type="nucleotide sequence ID" value="NZ_FUYR01000002.1"/>
</dbReference>
<keyword evidence="1" id="KW-0479">Metal-binding</keyword>
<dbReference type="Gene3D" id="3.30.70.360">
    <property type="match status" value="1"/>
</dbReference>
<accession>A0A1T5DWB0</accession>
<dbReference type="Proteomes" id="UP000189981">
    <property type="component" value="Unassembled WGS sequence"/>
</dbReference>
<dbReference type="AlphaFoldDB" id="A0A1T5DWB0"/>
<dbReference type="STRING" id="572036.SAMN05661099_2641"/>
<protein>
    <submittedName>
        <fullName evidence="5">Glutamate carboxypeptidase</fullName>
    </submittedName>
</protein>
<keyword evidence="5" id="KW-0121">Carboxypeptidase</keyword>
<evidence type="ECO:0000259" key="4">
    <source>
        <dbReference type="Pfam" id="PF07687"/>
    </source>
</evidence>
<feature type="chain" id="PRO_5013024461" evidence="3">
    <location>
        <begin position="21"/>
        <end position="435"/>
    </location>
</feature>
<keyword evidence="6" id="KW-1185">Reference proteome</keyword>
<dbReference type="InterPro" id="IPR036264">
    <property type="entry name" value="Bact_exopeptidase_dim_dom"/>
</dbReference>